<dbReference type="InterPro" id="IPR056168">
    <property type="entry name" value="TPR_IF140/IFT172/WDR19"/>
</dbReference>
<keyword evidence="3" id="KW-0853">WD repeat</keyword>
<dbReference type="SUPFAM" id="SSF48452">
    <property type="entry name" value="TPR-like"/>
    <property type="match status" value="1"/>
</dbReference>
<protein>
    <submittedName>
        <fullName evidence="16 17">WD repeat-containing protein 19 isoform X1</fullName>
    </submittedName>
</protein>
<evidence type="ECO:0000256" key="1">
    <source>
        <dbReference type="ARBA" id="ARBA00004120"/>
    </source>
</evidence>
<dbReference type="SUPFAM" id="SSF50978">
    <property type="entry name" value="WD40 repeat-like"/>
    <property type="match status" value="1"/>
</dbReference>
<feature type="domain" description="IF140/IFT172/WDR19 TPR" evidence="14">
    <location>
        <begin position="846"/>
        <end position="1099"/>
    </location>
</feature>
<evidence type="ECO:0000256" key="3">
    <source>
        <dbReference type="ARBA" id="ARBA00022574"/>
    </source>
</evidence>
<dbReference type="InterPro" id="IPR056157">
    <property type="entry name" value="TPR_IFT80_172_dom"/>
</dbReference>
<feature type="domain" description="WDR19 WD40 repeat" evidence="10">
    <location>
        <begin position="361"/>
        <end position="638"/>
    </location>
</feature>
<accession>A0A1W4X8D2</accession>
<proteinExistence type="predicted"/>
<dbReference type="FunFam" id="2.130.10.10:FF:000242">
    <property type="entry name" value="WD repeat domain 19, isoform CRA_a"/>
    <property type="match status" value="1"/>
</dbReference>
<keyword evidence="8" id="KW-0206">Cytoskeleton</keyword>
<dbReference type="PANTHER" id="PTHR14920">
    <property type="entry name" value="OSMOTIC AVOIDANCE ABNORMAL PROTEIN 1/WD REPEAT MEMBRANE PROTEIN"/>
    <property type="match status" value="1"/>
</dbReference>
<organism evidence="15 16">
    <name type="scientific">Agrilus planipennis</name>
    <name type="common">Emerald ash borer</name>
    <name type="synonym">Agrilus marcopoli</name>
    <dbReference type="NCBI Taxonomy" id="224129"/>
    <lineage>
        <taxon>Eukaryota</taxon>
        <taxon>Metazoa</taxon>
        <taxon>Ecdysozoa</taxon>
        <taxon>Arthropoda</taxon>
        <taxon>Hexapoda</taxon>
        <taxon>Insecta</taxon>
        <taxon>Pterygota</taxon>
        <taxon>Neoptera</taxon>
        <taxon>Endopterygota</taxon>
        <taxon>Coleoptera</taxon>
        <taxon>Polyphaga</taxon>
        <taxon>Elateriformia</taxon>
        <taxon>Buprestoidea</taxon>
        <taxon>Buprestidae</taxon>
        <taxon>Agrilinae</taxon>
        <taxon>Agrilus</taxon>
    </lineage>
</organism>
<dbReference type="Pfam" id="PF15911">
    <property type="entry name" value="Beta-prop_WDR19_2nd"/>
    <property type="match status" value="1"/>
</dbReference>
<dbReference type="Pfam" id="PF24762">
    <property type="entry name" value="TPR_IF140-IFT172"/>
    <property type="match status" value="1"/>
</dbReference>
<dbReference type="PANTHER" id="PTHR14920:SF0">
    <property type="entry name" value="WD REPEAT DOMAIN 19"/>
    <property type="match status" value="1"/>
</dbReference>
<dbReference type="InterPro" id="IPR057855">
    <property type="entry name" value="Beta-prop_WDR19_1st"/>
</dbReference>
<evidence type="ECO:0000313" key="15">
    <source>
        <dbReference type="Proteomes" id="UP000192223"/>
    </source>
</evidence>
<dbReference type="GeneID" id="108741884"/>
<dbReference type="InterPro" id="IPR001680">
    <property type="entry name" value="WD40_rpt"/>
</dbReference>
<evidence type="ECO:0000259" key="10">
    <source>
        <dbReference type="Pfam" id="PF15911"/>
    </source>
</evidence>
<dbReference type="InterPro" id="IPR036322">
    <property type="entry name" value="WD40_repeat_dom_sf"/>
</dbReference>
<dbReference type="InterPro" id="IPR011990">
    <property type="entry name" value="TPR-like_helical_dom_sf"/>
</dbReference>
<dbReference type="Gene3D" id="1.25.40.470">
    <property type="match status" value="2"/>
</dbReference>
<evidence type="ECO:0000259" key="11">
    <source>
        <dbReference type="Pfam" id="PF23145"/>
    </source>
</evidence>
<dbReference type="GO" id="GO:0035721">
    <property type="term" value="P:intraciliary retrograde transport"/>
    <property type="evidence" value="ECO:0007669"/>
    <property type="project" value="InterPro"/>
</dbReference>
<evidence type="ECO:0000313" key="17">
    <source>
        <dbReference type="RefSeq" id="XP_018332352.1"/>
    </source>
</evidence>
<dbReference type="STRING" id="224129.A0A1W4X8D2"/>
<evidence type="ECO:0000256" key="4">
    <source>
        <dbReference type="ARBA" id="ARBA00022737"/>
    </source>
</evidence>
<feature type="domain" description="WDR19 first beta-propeller" evidence="13">
    <location>
        <begin position="19"/>
        <end position="340"/>
    </location>
</feature>
<evidence type="ECO:0000259" key="13">
    <source>
        <dbReference type="Pfam" id="PF23389"/>
    </source>
</evidence>
<keyword evidence="2" id="KW-0963">Cytoplasm</keyword>
<dbReference type="Proteomes" id="UP000192223">
    <property type="component" value="Unplaced"/>
</dbReference>
<evidence type="ECO:0000256" key="8">
    <source>
        <dbReference type="ARBA" id="ARBA00023212"/>
    </source>
</evidence>
<dbReference type="Pfam" id="PF23387">
    <property type="entry name" value="TPR_IFT80_172"/>
    <property type="match status" value="1"/>
</dbReference>
<gene>
    <name evidence="16 17" type="primary">LOC108741884</name>
</gene>
<dbReference type="InterPro" id="IPR015943">
    <property type="entry name" value="WD40/YVTN_repeat-like_dom_sf"/>
</dbReference>
<dbReference type="Pfam" id="PF23389">
    <property type="entry name" value="Beta-prop_WDR19_1st"/>
    <property type="match status" value="1"/>
</dbReference>
<evidence type="ECO:0000259" key="12">
    <source>
        <dbReference type="Pfam" id="PF23387"/>
    </source>
</evidence>
<dbReference type="SUPFAM" id="SSF82171">
    <property type="entry name" value="DPP6 N-terminal domain-like"/>
    <property type="match status" value="1"/>
</dbReference>
<dbReference type="GO" id="GO:0005929">
    <property type="term" value="C:cilium"/>
    <property type="evidence" value="ECO:0007669"/>
    <property type="project" value="TreeGrafter"/>
</dbReference>
<dbReference type="InterPro" id="IPR040379">
    <property type="entry name" value="WDR19/dyf-2"/>
</dbReference>
<dbReference type="GO" id="GO:0030991">
    <property type="term" value="C:intraciliary transport particle A"/>
    <property type="evidence" value="ECO:0007669"/>
    <property type="project" value="TreeGrafter"/>
</dbReference>
<dbReference type="GO" id="GO:0060271">
    <property type="term" value="P:cilium assembly"/>
    <property type="evidence" value="ECO:0007669"/>
    <property type="project" value="TreeGrafter"/>
</dbReference>
<dbReference type="CTD" id="37245"/>
<comment type="subcellular location">
    <subcellularLocation>
        <location evidence="1">Cytoplasm</location>
        <location evidence="1">Cytoskeleton</location>
        <location evidence="1">Cilium basal body</location>
    </subcellularLocation>
</comment>
<dbReference type="InterPro" id="IPR039468">
    <property type="entry name" value="WDR19_WD40_rpt"/>
</dbReference>
<evidence type="ECO:0000256" key="9">
    <source>
        <dbReference type="ARBA" id="ARBA00023273"/>
    </source>
</evidence>
<evidence type="ECO:0000256" key="6">
    <source>
        <dbReference type="ARBA" id="ARBA00022803"/>
    </source>
</evidence>
<evidence type="ECO:0000256" key="5">
    <source>
        <dbReference type="ARBA" id="ARBA00022794"/>
    </source>
</evidence>
<evidence type="ECO:0000259" key="14">
    <source>
        <dbReference type="Pfam" id="PF24762"/>
    </source>
</evidence>
<dbReference type="Pfam" id="PF23145">
    <property type="entry name" value="Zf_2nd_IFT121"/>
    <property type="match status" value="1"/>
</dbReference>
<dbReference type="Gene3D" id="2.130.10.10">
    <property type="entry name" value="YVTN repeat-like/Quinoprotein amine dehydrogenase"/>
    <property type="match status" value="1"/>
</dbReference>
<keyword evidence="6" id="KW-0802">TPR repeat</keyword>
<dbReference type="InterPro" id="IPR056170">
    <property type="entry name" value="Znf_IFT121-like"/>
</dbReference>
<evidence type="ECO:0000256" key="7">
    <source>
        <dbReference type="ARBA" id="ARBA00023069"/>
    </source>
</evidence>
<keyword evidence="9" id="KW-0966">Cell projection</keyword>
<keyword evidence="7" id="KW-0969">Cilium</keyword>
<keyword evidence="15" id="KW-1185">Reference proteome</keyword>
<dbReference type="KEGG" id="apln:108741884"/>
<dbReference type="SMART" id="SM00320">
    <property type="entry name" value="WD40"/>
    <property type="match status" value="7"/>
</dbReference>
<name>A0A1W4X8D2_AGRPL</name>
<feature type="domain" description="IFT80/172/WDR35 TPR" evidence="12">
    <location>
        <begin position="683"/>
        <end position="774"/>
    </location>
</feature>
<keyword evidence="5" id="KW-0970">Cilium biogenesis/degradation</keyword>
<sequence length="1362" mass="155255">MGSEKFLFRLEQPHGQGNVYITWQKNSSNYLVTTGSDGMVNIFNRYGQIQERIKLPGLCTAFEWNFTGDLIGIVSQSTQLILWDANLEKKYIVELNLKDVMTCIFWERNSQMVAIGSKKGNVCLYDHTTSKCTPIIGKHSKEITCGGWNADKILILGSEDKTLSLSNADGDTLKIISLRAEPANVQFSEMKVDKRIGGENTISLIVGKRTLYLYSLFDTENPIELEFQQHYGNIVSYKWFGDGYILLGFALGYFIAISTHIKEVGRELFQVKNYKNSLNDIALCKRMGKVASCGDNIIKIHDLNSLQETSSLLTLPHESELDKIVWSDDGKLLAVSTINGSVNVYVLNVPMLTSVFGTKILVLSNLSEVNLYNFCGNKKKLIPMPIPLETEPSIIAVGPYHFITAINNKAWFYDLTKQPCSDTVPLLLRTKEYLSTITSVNINSEYASILFDGRIELHLIEQLEVEYKNREAISLPDANSISKITCQVLTTDFLIYGTDNGQIVFFHIEDWTVLTTYTHSVGISQIFSDPTGTKIVIIDLQSLGYFYNAVNGNFMSIPDWPSKTLGVVWDSSLLDKNVFIIFDENSIFPYIFQRFSINGPTIQKINEKFTLLSNQLPLLMYSGDIVLAANNGRLLTLPMNPSDESSTKQLERKDLEHTINRHLIFERFAVAFNLCYLLQSVNMWVKLAEEALKHLEVNIALLAYKELRNVAMVYSLEQITNIEDTNLLAGYCSMYLKDYSKAQKWFLNSHYPQASLQMQRDLLQWDHALELSKKLAPDQLPFISREYAHQLESIGNYSEAYILYDKGLTENVNENIEPQHVFICKCGTARTTIRCGNYKQGIIIANEVNNRELFIECANILASMKQYQEAAFFYEKAQVYDKAASTYIKIKNWKKVEELLPNITSNKIYSQYAKAKELEGKYKDSLKAYYMANDFDSVIRLELDYLNNPTAAVELAEETKSVEGFRMVARFFQRINDYFSTIKFLVMARDFEEAFELTKKQKMFTYYGDVLLNTLSLGGVRHDDFHKLALHFEHEKDYLLAGKYFFHARDYNKALDHLLRASKSTMNQSAAISLAIEAVASSNNQQLAARLIEFLLGETDGNPKDPKYLFQLYMARKQYKDATKSALIIANEEQINGNYKNARDILFNMYQELKINGISIPQDMYHTLMLLHSYILVRLHIRRGNHLLSARLLLRVAENISKFPTHIVPILTSTVIECYRADLKHSAYKYATSLIQNQNYRKQIDSKYLNKIESIIRKAPKNSTSANLNDDLVESVTSCPYCGTLFPEMETFCSGCKKNVPVCIVTGRHIVKDDITVCPECSFPAIRSEFLEILNTEEEKLCPMCHSSVDPSKLEKTSELAM</sequence>
<feature type="domain" description="IFT121-like zinc finger" evidence="11">
    <location>
        <begin position="1301"/>
        <end position="1349"/>
    </location>
</feature>
<dbReference type="RefSeq" id="XP_018332351.1">
    <property type="nucleotide sequence ID" value="XM_018476849.1"/>
</dbReference>
<reference evidence="16 17" key="1">
    <citation type="submission" date="2025-04" db="UniProtKB">
        <authorList>
            <consortium name="RefSeq"/>
        </authorList>
    </citation>
    <scope>IDENTIFICATION</scope>
    <source>
        <tissue evidence="16 17">Entire body</tissue>
    </source>
</reference>
<evidence type="ECO:0000256" key="2">
    <source>
        <dbReference type="ARBA" id="ARBA00022490"/>
    </source>
</evidence>
<keyword evidence="4" id="KW-0677">Repeat</keyword>
<evidence type="ECO:0000313" key="16">
    <source>
        <dbReference type="RefSeq" id="XP_018332351.1"/>
    </source>
</evidence>
<dbReference type="RefSeq" id="XP_018332352.1">
    <property type="nucleotide sequence ID" value="XM_018476850.1"/>
</dbReference>
<dbReference type="OrthoDB" id="10250638at2759"/>